<feature type="transmembrane region" description="Helical" evidence="1">
    <location>
        <begin position="7"/>
        <end position="26"/>
    </location>
</feature>
<dbReference type="AlphaFoldDB" id="A0A6C0ECP5"/>
<organism evidence="3">
    <name type="scientific">viral metagenome</name>
    <dbReference type="NCBI Taxonomy" id="1070528"/>
    <lineage>
        <taxon>unclassified sequences</taxon>
        <taxon>metagenomes</taxon>
        <taxon>organismal metagenomes</taxon>
    </lineage>
</organism>
<evidence type="ECO:0000256" key="1">
    <source>
        <dbReference type="SAM" id="Phobius"/>
    </source>
</evidence>
<dbReference type="PANTHER" id="PTHR12277">
    <property type="entry name" value="ALPHA/BETA HYDROLASE DOMAIN-CONTAINING PROTEIN"/>
    <property type="match status" value="1"/>
</dbReference>
<dbReference type="EMBL" id="MN739778">
    <property type="protein sequence ID" value="QHT26039.1"/>
    <property type="molecule type" value="Genomic_DNA"/>
</dbReference>
<feature type="domain" description="Phospholipase/carboxylesterase/thioesterase" evidence="2">
    <location>
        <begin position="138"/>
        <end position="202"/>
    </location>
</feature>
<keyword evidence="1" id="KW-0812">Transmembrane</keyword>
<evidence type="ECO:0000313" key="3">
    <source>
        <dbReference type="EMBL" id="QHT26039.1"/>
    </source>
</evidence>
<dbReference type="InterPro" id="IPR029058">
    <property type="entry name" value="AB_hydrolase_fold"/>
</dbReference>
<keyword evidence="1" id="KW-0472">Membrane</keyword>
<name>A0A6C0ECP5_9ZZZZ</name>
<dbReference type="Gene3D" id="3.40.50.1820">
    <property type="entry name" value="alpha/beta hydrolase"/>
    <property type="match status" value="1"/>
</dbReference>
<keyword evidence="1" id="KW-1133">Transmembrane helix</keyword>
<dbReference type="SUPFAM" id="SSF53474">
    <property type="entry name" value="alpha/beta-Hydrolases"/>
    <property type="match status" value="1"/>
</dbReference>
<evidence type="ECO:0000259" key="2">
    <source>
        <dbReference type="Pfam" id="PF02230"/>
    </source>
</evidence>
<proteinExistence type="predicted"/>
<dbReference type="PANTHER" id="PTHR12277:SF81">
    <property type="entry name" value="PROTEIN ABHD13"/>
    <property type="match status" value="1"/>
</dbReference>
<dbReference type="GO" id="GO:0016787">
    <property type="term" value="F:hydrolase activity"/>
    <property type="evidence" value="ECO:0007669"/>
    <property type="project" value="InterPro"/>
</dbReference>
<dbReference type="Pfam" id="PF02230">
    <property type="entry name" value="Abhydrolase_2"/>
    <property type="match status" value="1"/>
</dbReference>
<reference evidence="3" key="1">
    <citation type="journal article" date="2020" name="Nature">
        <title>Giant virus diversity and host interactions through global metagenomics.</title>
        <authorList>
            <person name="Schulz F."/>
            <person name="Roux S."/>
            <person name="Paez-Espino D."/>
            <person name="Jungbluth S."/>
            <person name="Walsh D.A."/>
            <person name="Denef V.J."/>
            <person name="McMahon K.D."/>
            <person name="Konstantinidis K.T."/>
            <person name="Eloe-Fadrosh E.A."/>
            <person name="Kyrpides N.C."/>
            <person name="Woyke T."/>
        </authorList>
    </citation>
    <scope>NUCLEOTIDE SEQUENCE</scope>
    <source>
        <strain evidence="3">GVMAG-M-3300023179-27</strain>
    </source>
</reference>
<accession>A0A6C0ECP5</accession>
<protein>
    <recommendedName>
        <fullName evidence="2">Phospholipase/carboxylesterase/thioesterase domain-containing protein</fullName>
    </recommendedName>
</protein>
<dbReference type="InterPro" id="IPR003140">
    <property type="entry name" value="PLipase/COase/thioEstase"/>
</dbReference>
<sequence length="297" mass="34255">MISNNKRYLLVIIIIITFIIMISILIEHNLNKILFIPPVYQYDINVMMKSIMNWMSGNCTEIKLGDTKCILYNTSSKPSLYDGKDIIIYSYGNSCDVFGTLWSMQNKRSQMYKLFEALADRYNVLLYDYNGYGINKTDDKPTEEKVTNTLKNMILNLHKKGFKNNNIVLFGFSLGCGVTMNVISKLKMTDVKGVILLSGFSNLYDIASDFCEEYCYLKLLFKLIGWKIKGKFDNYSNIKKLNMHDKIYLLHSRLDEIISYEHALKLYSTGKCKLLDIDGTHNDPKYNDDAISAIVKI</sequence>